<reference evidence="2" key="3">
    <citation type="submission" date="2015-06" db="UniProtKB">
        <authorList>
            <consortium name="EnsemblMetazoa"/>
        </authorList>
    </citation>
    <scope>IDENTIFICATION</scope>
</reference>
<gene>
    <name evidence="1" type="ORF">CAPTEDRAFT_218139</name>
</gene>
<reference evidence="1 3" key="2">
    <citation type="journal article" date="2013" name="Nature">
        <title>Insights into bilaterian evolution from three spiralian genomes.</title>
        <authorList>
            <person name="Simakov O."/>
            <person name="Marletaz F."/>
            <person name="Cho S.J."/>
            <person name="Edsinger-Gonzales E."/>
            <person name="Havlak P."/>
            <person name="Hellsten U."/>
            <person name="Kuo D.H."/>
            <person name="Larsson T."/>
            <person name="Lv J."/>
            <person name="Arendt D."/>
            <person name="Savage R."/>
            <person name="Osoegawa K."/>
            <person name="de Jong P."/>
            <person name="Grimwood J."/>
            <person name="Chapman J.A."/>
            <person name="Shapiro H."/>
            <person name="Aerts A."/>
            <person name="Otillar R.P."/>
            <person name="Terry A.Y."/>
            <person name="Boore J.L."/>
            <person name="Grigoriev I.V."/>
            <person name="Lindberg D.R."/>
            <person name="Seaver E.C."/>
            <person name="Weisblat D.A."/>
            <person name="Putnam N.H."/>
            <person name="Rokhsar D.S."/>
        </authorList>
    </citation>
    <scope>NUCLEOTIDE SEQUENCE</scope>
    <source>
        <strain evidence="1 3">I ESC-2004</strain>
    </source>
</reference>
<evidence type="ECO:0000313" key="3">
    <source>
        <dbReference type="Proteomes" id="UP000014760"/>
    </source>
</evidence>
<dbReference type="AlphaFoldDB" id="R7TPU4"/>
<evidence type="ECO:0000313" key="2">
    <source>
        <dbReference type="EnsemblMetazoa" id="CapteP218139"/>
    </source>
</evidence>
<keyword evidence="3" id="KW-1185">Reference proteome</keyword>
<organism evidence="1">
    <name type="scientific">Capitella teleta</name>
    <name type="common">Polychaete worm</name>
    <dbReference type="NCBI Taxonomy" id="283909"/>
    <lineage>
        <taxon>Eukaryota</taxon>
        <taxon>Metazoa</taxon>
        <taxon>Spiralia</taxon>
        <taxon>Lophotrochozoa</taxon>
        <taxon>Annelida</taxon>
        <taxon>Polychaeta</taxon>
        <taxon>Sedentaria</taxon>
        <taxon>Scolecida</taxon>
        <taxon>Capitellidae</taxon>
        <taxon>Capitella</taxon>
    </lineage>
</organism>
<accession>R7TPU4</accession>
<dbReference type="EnsemblMetazoa" id="CapteT218139">
    <property type="protein sequence ID" value="CapteP218139"/>
    <property type="gene ID" value="CapteG218139"/>
</dbReference>
<evidence type="ECO:0000313" key="1">
    <source>
        <dbReference type="EMBL" id="ELT93065.1"/>
    </source>
</evidence>
<proteinExistence type="predicted"/>
<dbReference type="EMBL" id="AMQN01013017">
    <property type="status" value="NOT_ANNOTATED_CDS"/>
    <property type="molecule type" value="Genomic_DNA"/>
</dbReference>
<sequence length="141" mass="15334">MQLNRGVKCGRRALAMLSLGLGLGATGALGLAIATDFWLFTVEGLSMSVVLGDQAADTPLSLPTMSAEDMLAFNDSYDMDMDESMLSPSLSLHSGLWRACLEIENWEMEMGVAQRPYARGSKEDSPLCYLRLGRHLFAPLS</sequence>
<dbReference type="HOGENOM" id="CLU_1827141_0_0_1"/>
<dbReference type="EMBL" id="KB309904">
    <property type="protein sequence ID" value="ELT93065.1"/>
    <property type="molecule type" value="Genomic_DNA"/>
</dbReference>
<name>R7TPU4_CAPTE</name>
<dbReference type="Gene3D" id="1.20.140.150">
    <property type="match status" value="1"/>
</dbReference>
<protein>
    <submittedName>
        <fullName evidence="1 2">Uncharacterized protein</fullName>
    </submittedName>
</protein>
<reference evidence="3" key="1">
    <citation type="submission" date="2012-12" db="EMBL/GenBank/DDBJ databases">
        <authorList>
            <person name="Hellsten U."/>
            <person name="Grimwood J."/>
            <person name="Chapman J.A."/>
            <person name="Shapiro H."/>
            <person name="Aerts A."/>
            <person name="Otillar R.P."/>
            <person name="Terry A.Y."/>
            <person name="Boore J.L."/>
            <person name="Simakov O."/>
            <person name="Marletaz F."/>
            <person name="Cho S.-J."/>
            <person name="Edsinger-Gonzales E."/>
            <person name="Havlak P."/>
            <person name="Kuo D.-H."/>
            <person name="Larsson T."/>
            <person name="Lv J."/>
            <person name="Arendt D."/>
            <person name="Savage R."/>
            <person name="Osoegawa K."/>
            <person name="de Jong P."/>
            <person name="Lindberg D.R."/>
            <person name="Seaver E.C."/>
            <person name="Weisblat D.A."/>
            <person name="Putnam N.H."/>
            <person name="Grigoriev I.V."/>
            <person name="Rokhsar D.S."/>
        </authorList>
    </citation>
    <scope>NUCLEOTIDE SEQUENCE</scope>
    <source>
        <strain evidence="3">I ESC-2004</strain>
    </source>
</reference>
<dbReference type="Proteomes" id="UP000014760">
    <property type="component" value="Unassembled WGS sequence"/>
</dbReference>